<keyword evidence="1" id="KW-0812">Transmembrane</keyword>
<dbReference type="Proteomes" id="UP000248729">
    <property type="component" value="Unassembled WGS sequence"/>
</dbReference>
<feature type="transmembrane region" description="Helical" evidence="1">
    <location>
        <begin position="6"/>
        <end position="22"/>
    </location>
</feature>
<dbReference type="GO" id="GO:0008408">
    <property type="term" value="F:3'-5' exonuclease activity"/>
    <property type="evidence" value="ECO:0007669"/>
    <property type="project" value="InterPro"/>
</dbReference>
<dbReference type="SUPFAM" id="SSF102220">
    <property type="entry name" value="DNA polymerase III psi subunit"/>
    <property type="match status" value="1"/>
</dbReference>
<dbReference type="EMBL" id="QLTR01000002">
    <property type="protein sequence ID" value="RAS69297.1"/>
    <property type="molecule type" value="Genomic_DNA"/>
</dbReference>
<sequence>MSCGDSIGSLLAFAYIIMYYLANRPELIITMPNQEQQYLQAMGIQSWELVHPERLQGYQASKVGLDKECKLLLVSESYPTPSEVTLFERVLKSFNVDLQQAQHAHLHNLTSLDLSSLEWIWFAGCDDTSISGIKKLHTPPLSEVDGNTQHRRDLWQQICSYEAN</sequence>
<comment type="caution">
    <text evidence="2">The sequence shown here is derived from an EMBL/GenBank/DDBJ whole genome shotgun (WGS) entry which is preliminary data.</text>
</comment>
<name>A0A329EDN4_VIBDI</name>
<keyword evidence="1" id="KW-1133">Transmembrane helix</keyword>
<proteinExistence type="predicted"/>
<organism evidence="2 3">
    <name type="scientific">Vibrio diazotrophicus</name>
    <dbReference type="NCBI Taxonomy" id="685"/>
    <lineage>
        <taxon>Bacteria</taxon>
        <taxon>Pseudomonadati</taxon>
        <taxon>Pseudomonadota</taxon>
        <taxon>Gammaproteobacteria</taxon>
        <taxon>Vibrionales</taxon>
        <taxon>Vibrionaceae</taxon>
        <taxon>Vibrio</taxon>
    </lineage>
</organism>
<evidence type="ECO:0000256" key="1">
    <source>
        <dbReference type="SAM" id="Phobius"/>
    </source>
</evidence>
<dbReference type="Pfam" id="PF03603">
    <property type="entry name" value="DNA_III_psi"/>
    <property type="match status" value="1"/>
</dbReference>
<accession>A0A329EDN4</accession>
<protein>
    <submittedName>
        <fullName evidence="2">DNA polymerase III psi subunit</fullName>
    </submittedName>
</protein>
<dbReference type="GO" id="GO:0006260">
    <property type="term" value="P:DNA replication"/>
    <property type="evidence" value="ECO:0007669"/>
    <property type="project" value="InterPro"/>
</dbReference>
<reference evidence="2 3" key="1">
    <citation type="submission" date="2018-06" db="EMBL/GenBank/DDBJ databases">
        <title>Freshwater and sediment microbial communities from various areas in North America, analyzing microbe dynamics in response to fracking.</title>
        <authorList>
            <person name="Lamendella R."/>
        </authorList>
    </citation>
    <scope>NUCLEOTIDE SEQUENCE [LARGE SCALE GENOMIC DNA]</scope>
    <source>
        <strain evidence="2 3">99A</strain>
    </source>
</reference>
<evidence type="ECO:0000313" key="3">
    <source>
        <dbReference type="Proteomes" id="UP000248729"/>
    </source>
</evidence>
<dbReference type="Gene3D" id="3.40.50.10220">
    <property type="entry name" value="DNA polymerase III, psi subunit"/>
    <property type="match status" value="1"/>
</dbReference>
<keyword evidence="1" id="KW-0472">Membrane</keyword>
<evidence type="ECO:0000313" key="2">
    <source>
        <dbReference type="EMBL" id="RAS69297.1"/>
    </source>
</evidence>
<dbReference type="AlphaFoldDB" id="A0A329EDN4"/>
<dbReference type="InterPro" id="IPR036654">
    <property type="entry name" value="DNA_pol_III_psi_sf"/>
</dbReference>
<dbReference type="GO" id="GO:0003887">
    <property type="term" value="F:DNA-directed DNA polymerase activity"/>
    <property type="evidence" value="ECO:0007669"/>
    <property type="project" value="InterPro"/>
</dbReference>
<dbReference type="InterPro" id="IPR004615">
    <property type="entry name" value="DNA_pol_III_psi"/>
</dbReference>
<gene>
    <name evidence="2" type="ORF">DET48_102126</name>
</gene>